<evidence type="ECO:0000259" key="1">
    <source>
        <dbReference type="Pfam" id="PF01494"/>
    </source>
</evidence>
<organism evidence="2 3">
    <name type="scientific">Phenylobacterium hankyongense</name>
    <dbReference type="NCBI Taxonomy" id="1813876"/>
    <lineage>
        <taxon>Bacteria</taxon>
        <taxon>Pseudomonadati</taxon>
        <taxon>Pseudomonadota</taxon>
        <taxon>Alphaproteobacteria</taxon>
        <taxon>Caulobacterales</taxon>
        <taxon>Caulobacteraceae</taxon>
        <taxon>Phenylobacterium</taxon>
    </lineage>
</organism>
<feature type="domain" description="FAD-binding" evidence="1">
    <location>
        <begin position="30"/>
        <end position="331"/>
    </location>
</feature>
<dbReference type="EMBL" id="QFYP01000001">
    <property type="protein sequence ID" value="RAK60563.1"/>
    <property type="molecule type" value="Genomic_DNA"/>
</dbReference>
<dbReference type="Gene3D" id="3.50.50.60">
    <property type="entry name" value="FAD/NAD(P)-binding domain"/>
    <property type="match status" value="1"/>
</dbReference>
<dbReference type="InterPro" id="IPR002938">
    <property type="entry name" value="FAD-bd"/>
</dbReference>
<keyword evidence="2" id="KW-0503">Monooxygenase</keyword>
<comment type="caution">
    <text evidence="2">The sequence shown here is derived from an EMBL/GenBank/DDBJ whole genome shotgun (WGS) entry which is preliminary data.</text>
</comment>
<evidence type="ECO:0000313" key="2">
    <source>
        <dbReference type="EMBL" id="RAK60563.1"/>
    </source>
</evidence>
<accession>A0A328B069</accession>
<keyword evidence="2" id="KW-0560">Oxidoreductase</keyword>
<dbReference type="PANTHER" id="PTHR43876:SF7">
    <property type="entry name" value="UBIQUINONE BIOSYNTHESIS MONOOXYGENASE COQ6, MITOCHONDRIAL"/>
    <property type="match status" value="1"/>
</dbReference>
<dbReference type="GO" id="GO:0004497">
    <property type="term" value="F:monooxygenase activity"/>
    <property type="evidence" value="ECO:0007669"/>
    <property type="project" value="UniProtKB-KW"/>
</dbReference>
<dbReference type="GO" id="GO:0071949">
    <property type="term" value="F:FAD binding"/>
    <property type="evidence" value="ECO:0007669"/>
    <property type="project" value="InterPro"/>
</dbReference>
<dbReference type="InterPro" id="IPR051205">
    <property type="entry name" value="UbiH/COQ6_monooxygenase"/>
</dbReference>
<sequence length="404" mass="43968">MTDVAAREAAVASLPNENPGAPVGSPTRQVDVAIVGGGLSGSLAAVVLGRAGYRVALIDRYAVFPAQFRVEKFTGYTIEALGRLGLLDVLAAAATPFDQVVNARRGQIIDRSEGAHYGILYKDIVRTLRAQLPASVEFLVDRVADIETGPDLQRVELAGGEVLEARLVVLATGMGDILREKIGIARRVTFEKHSISFGFSISPAPGQAFDFPALTYYGETVADRVDYLNVFPVGEVMRANLFTFRDQGDPWVGELIRAPKATLLATLPGLSRFLGDFQMASPVQAWVMDLSAIENHEQDGVVVVGDAFQSSCPAAGAGVPRLMADVERLCTAHLPRWFQTAGMGREKIAEFYQDTGKQASDRRALKSSRYRRTLTIDTSVLGTAHRLRAFAPRRPLAWLRDLRR</sequence>
<protein>
    <submittedName>
        <fullName evidence="2">FAD-dependent monooxygenase</fullName>
    </submittedName>
</protein>
<dbReference type="PRINTS" id="PR00420">
    <property type="entry name" value="RNGMNOXGNASE"/>
</dbReference>
<dbReference type="Pfam" id="PF01494">
    <property type="entry name" value="FAD_binding_3"/>
    <property type="match status" value="1"/>
</dbReference>
<reference evidence="3" key="1">
    <citation type="submission" date="2018-05" db="EMBL/GenBank/DDBJ databases">
        <authorList>
            <person name="Li X."/>
        </authorList>
    </citation>
    <scope>NUCLEOTIDE SEQUENCE [LARGE SCALE GENOMIC DNA]</scope>
    <source>
        <strain evidence="3">HKS-05</strain>
    </source>
</reference>
<name>A0A328B069_9CAUL</name>
<dbReference type="InterPro" id="IPR036188">
    <property type="entry name" value="FAD/NAD-bd_sf"/>
</dbReference>
<keyword evidence="3" id="KW-1185">Reference proteome</keyword>
<gene>
    <name evidence="2" type="ORF">DJ021_12485</name>
</gene>
<dbReference type="SUPFAM" id="SSF51905">
    <property type="entry name" value="FAD/NAD(P)-binding domain"/>
    <property type="match status" value="1"/>
</dbReference>
<dbReference type="AlphaFoldDB" id="A0A328B069"/>
<dbReference type="PANTHER" id="PTHR43876">
    <property type="entry name" value="UBIQUINONE BIOSYNTHESIS MONOOXYGENASE COQ6, MITOCHONDRIAL"/>
    <property type="match status" value="1"/>
</dbReference>
<proteinExistence type="predicted"/>
<dbReference type="Proteomes" id="UP000249842">
    <property type="component" value="Unassembled WGS sequence"/>
</dbReference>
<evidence type="ECO:0000313" key="3">
    <source>
        <dbReference type="Proteomes" id="UP000249842"/>
    </source>
</evidence>